<proteinExistence type="inferred from homology"/>
<evidence type="ECO:0000256" key="5">
    <source>
        <dbReference type="ARBA" id="ARBA00023002"/>
    </source>
</evidence>
<evidence type="ECO:0000313" key="11">
    <source>
        <dbReference type="Proteomes" id="UP001161247"/>
    </source>
</evidence>
<dbReference type="PRINTS" id="PR00463">
    <property type="entry name" value="EP450I"/>
</dbReference>
<dbReference type="GO" id="GO:0004497">
    <property type="term" value="F:monooxygenase activity"/>
    <property type="evidence" value="ECO:0007669"/>
    <property type="project" value="UniProtKB-KW"/>
</dbReference>
<dbReference type="EMBL" id="OX459120">
    <property type="protein sequence ID" value="CAI9099859.1"/>
    <property type="molecule type" value="Genomic_DNA"/>
</dbReference>
<feature type="transmembrane region" description="Helical" evidence="9">
    <location>
        <begin position="20"/>
        <end position="41"/>
    </location>
</feature>
<evidence type="ECO:0000256" key="9">
    <source>
        <dbReference type="SAM" id="Phobius"/>
    </source>
</evidence>
<dbReference type="GO" id="GO:0020037">
    <property type="term" value="F:heme binding"/>
    <property type="evidence" value="ECO:0007669"/>
    <property type="project" value="InterPro"/>
</dbReference>
<evidence type="ECO:0000256" key="2">
    <source>
        <dbReference type="ARBA" id="ARBA00010617"/>
    </source>
</evidence>
<dbReference type="Proteomes" id="UP001161247">
    <property type="component" value="Chromosome 3"/>
</dbReference>
<dbReference type="Pfam" id="PF00067">
    <property type="entry name" value="p450"/>
    <property type="match status" value="2"/>
</dbReference>
<dbReference type="CDD" id="cd11072">
    <property type="entry name" value="CYP71-like"/>
    <property type="match status" value="1"/>
</dbReference>
<dbReference type="AlphaFoldDB" id="A0AAV1CVY1"/>
<dbReference type="InterPro" id="IPR001128">
    <property type="entry name" value="Cyt_P450"/>
</dbReference>
<accession>A0AAV1CVY1</accession>
<keyword evidence="9" id="KW-0472">Membrane</keyword>
<keyword evidence="9" id="KW-1133">Transmembrane helix</keyword>
<keyword evidence="8" id="KW-0503">Monooxygenase</keyword>
<dbReference type="PANTHER" id="PTHR47955:SF15">
    <property type="entry name" value="CYTOCHROME P450 71A2-LIKE"/>
    <property type="match status" value="1"/>
</dbReference>
<keyword evidence="3 7" id="KW-0349">Heme</keyword>
<dbReference type="InterPro" id="IPR002401">
    <property type="entry name" value="Cyt_P450_E_grp-I"/>
</dbReference>
<sequence>MDLSTFQLEFMVAKTSLMLLKNFIPVLIPLILFVIFLCEWLNHTENPAKSLPPSPPRIPIFGNLHQVARLSIPQRGLRALAQIYGPVMRLRLGRREAIVISSAEVAEQILRTNDLIFADRIQPTFVGRLLYDFKDIGFSRYGEYWRQMRLVTVSRLLTTKMVQSFRSLREEEIINMLGSIRESCFSGFTVRINEILARFSNNIISSAAIGKRYSELKNGNRFQELFSECTMICGYPNVADFIPWLGWLNRINGMESKVNRVAKEVDEYIESIVEQGVEKMMSSRSINGRDCKEDKRPQNFLDILLGLQQENALGFTPDIDSIKALILLKDEVRQLSRCKSKSVDMITEDLGSLPYLKAVIKEVLRMHSPAPFLVRQSRKAVKILGYDIAPGTFVYISGWAIGRDIESWERPDEFRPERFLNNSPVDLKGHHFQFLPFGSGRRICPGSAFALVIAELALANLILNFNFKLADGKKPEELDMIEAHGLVTIKKTPLLVVASLPN</sequence>
<dbReference type="GO" id="GO:0016705">
    <property type="term" value="F:oxidoreductase activity, acting on paired donors, with incorporation or reduction of molecular oxygen"/>
    <property type="evidence" value="ECO:0007669"/>
    <property type="project" value="InterPro"/>
</dbReference>
<dbReference type="InterPro" id="IPR017972">
    <property type="entry name" value="Cyt_P450_CS"/>
</dbReference>
<keyword evidence="5 8" id="KW-0560">Oxidoreductase</keyword>
<evidence type="ECO:0000256" key="8">
    <source>
        <dbReference type="RuleBase" id="RU000461"/>
    </source>
</evidence>
<dbReference type="PROSITE" id="PS00086">
    <property type="entry name" value="CYTOCHROME_P450"/>
    <property type="match status" value="1"/>
</dbReference>
<evidence type="ECO:0000256" key="3">
    <source>
        <dbReference type="ARBA" id="ARBA00022617"/>
    </source>
</evidence>
<keyword evidence="4 7" id="KW-0479">Metal-binding</keyword>
<dbReference type="PANTHER" id="PTHR47955">
    <property type="entry name" value="CYTOCHROME P450 FAMILY 71 PROTEIN"/>
    <property type="match status" value="1"/>
</dbReference>
<evidence type="ECO:0000313" key="10">
    <source>
        <dbReference type="EMBL" id="CAI9099859.1"/>
    </source>
</evidence>
<comment type="cofactor">
    <cofactor evidence="1 7">
        <name>heme</name>
        <dbReference type="ChEBI" id="CHEBI:30413"/>
    </cofactor>
</comment>
<dbReference type="SUPFAM" id="SSF48264">
    <property type="entry name" value="Cytochrome P450"/>
    <property type="match status" value="1"/>
</dbReference>
<dbReference type="Gene3D" id="1.10.630.10">
    <property type="entry name" value="Cytochrome P450"/>
    <property type="match status" value="2"/>
</dbReference>
<feature type="binding site" description="axial binding residue" evidence="7">
    <location>
        <position position="444"/>
    </location>
    <ligand>
        <name>heme</name>
        <dbReference type="ChEBI" id="CHEBI:30413"/>
    </ligand>
    <ligandPart>
        <name>Fe</name>
        <dbReference type="ChEBI" id="CHEBI:18248"/>
    </ligandPart>
</feature>
<evidence type="ECO:0000256" key="4">
    <source>
        <dbReference type="ARBA" id="ARBA00022723"/>
    </source>
</evidence>
<evidence type="ECO:0000256" key="1">
    <source>
        <dbReference type="ARBA" id="ARBA00001971"/>
    </source>
</evidence>
<protein>
    <submittedName>
        <fullName evidence="10">OLC1v1036741C1</fullName>
    </submittedName>
</protein>
<comment type="similarity">
    <text evidence="2 8">Belongs to the cytochrome P450 family.</text>
</comment>
<keyword evidence="11" id="KW-1185">Reference proteome</keyword>
<name>A0AAV1CVY1_OLDCO</name>
<organism evidence="10 11">
    <name type="scientific">Oldenlandia corymbosa var. corymbosa</name>
    <dbReference type="NCBI Taxonomy" id="529605"/>
    <lineage>
        <taxon>Eukaryota</taxon>
        <taxon>Viridiplantae</taxon>
        <taxon>Streptophyta</taxon>
        <taxon>Embryophyta</taxon>
        <taxon>Tracheophyta</taxon>
        <taxon>Spermatophyta</taxon>
        <taxon>Magnoliopsida</taxon>
        <taxon>eudicotyledons</taxon>
        <taxon>Gunneridae</taxon>
        <taxon>Pentapetalae</taxon>
        <taxon>asterids</taxon>
        <taxon>lamiids</taxon>
        <taxon>Gentianales</taxon>
        <taxon>Rubiaceae</taxon>
        <taxon>Rubioideae</taxon>
        <taxon>Spermacoceae</taxon>
        <taxon>Hedyotis-Oldenlandia complex</taxon>
        <taxon>Oldenlandia</taxon>
    </lineage>
</organism>
<dbReference type="InterPro" id="IPR036396">
    <property type="entry name" value="Cyt_P450_sf"/>
</dbReference>
<keyword evidence="6 7" id="KW-0408">Iron</keyword>
<evidence type="ECO:0000256" key="6">
    <source>
        <dbReference type="ARBA" id="ARBA00023004"/>
    </source>
</evidence>
<dbReference type="GO" id="GO:0005506">
    <property type="term" value="F:iron ion binding"/>
    <property type="evidence" value="ECO:0007669"/>
    <property type="project" value="InterPro"/>
</dbReference>
<evidence type="ECO:0000256" key="7">
    <source>
        <dbReference type="PIRSR" id="PIRSR602401-1"/>
    </source>
</evidence>
<keyword evidence="9" id="KW-0812">Transmembrane</keyword>
<gene>
    <name evidence="10" type="ORF">OLC1_LOCUS9799</name>
</gene>
<reference evidence="10" key="1">
    <citation type="submission" date="2023-03" db="EMBL/GenBank/DDBJ databases">
        <authorList>
            <person name="Julca I."/>
        </authorList>
    </citation>
    <scope>NUCLEOTIDE SEQUENCE</scope>
</reference>